<dbReference type="Gene3D" id="3.90.550.10">
    <property type="entry name" value="Spore Coat Polysaccharide Biosynthesis Protein SpsA, Chain A"/>
    <property type="match status" value="1"/>
</dbReference>
<comment type="caution">
    <text evidence="6">The sequence shown here is derived from an EMBL/GenBank/DDBJ whole genome shotgun (WGS) entry which is preliminary data.</text>
</comment>
<dbReference type="InterPro" id="IPR029044">
    <property type="entry name" value="Nucleotide-diphossugar_trans"/>
</dbReference>
<feature type="transmembrane region" description="Helical" evidence="4">
    <location>
        <begin position="207"/>
        <end position="228"/>
    </location>
</feature>
<gene>
    <name evidence="6" type="ORF">S01H1_76694</name>
</gene>
<keyword evidence="4" id="KW-1133">Transmembrane helix</keyword>
<dbReference type="InterPro" id="IPR039528">
    <property type="entry name" value="DPM1-like"/>
</dbReference>
<keyword evidence="4" id="KW-0472">Membrane</keyword>
<name>X0XRW1_9ZZZZ</name>
<accession>X0XRW1</accession>
<evidence type="ECO:0000259" key="5">
    <source>
        <dbReference type="Pfam" id="PF00535"/>
    </source>
</evidence>
<dbReference type="PANTHER" id="PTHR43398">
    <property type="entry name" value="DOLICHOL-PHOSPHATE MANNOSYLTRANSFERASE SUBUNIT 1"/>
    <property type="match status" value="1"/>
</dbReference>
<feature type="non-terminal residue" evidence="6">
    <location>
        <position position="235"/>
    </location>
</feature>
<proteinExistence type="inferred from homology"/>
<dbReference type="SUPFAM" id="SSF53448">
    <property type="entry name" value="Nucleotide-diphospho-sugar transferases"/>
    <property type="match status" value="1"/>
</dbReference>
<dbReference type="InterPro" id="IPR001173">
    <property type="entry name" value="Glyco_trans_2-like"/>
</dbReference>
<dbReference type="AlphaFoldDB" id="X0XRW1"/>
<keyword evidence="2" id="KW-0328">Glycosyltransferase</keyword>
<protein>
    <recommendedName>
        <fullName evidence="5">Glycosyltransferase 2-like domain-containing protein</fullName>
    </recommendedName>
</protein>
<evidence type="ECO:0000256" key="4">
    <source>
        <dbReference type="SAM" id="Phobius"/>
    </source>
</evidence>
<sequence length="235" mass="26072">RALSGYEYELILVTEDIPNRTETTFEPLADKYPIKLVHSTGKVGPTVLAELKEARGQVIGIIENEPQRSIERIPQLLDALEKGADIAIASRYVPGGAIKGRNTGQKLLSSITTSLARLVLPSVRRARDPLSGLFMLRKAVAEDLGQTTLGPRILLGTLASGSNWQVREIPYVEEKQEARDKHRLRDVLSSLGQILALATRERELRRFVQFGLVGLSGVGVNMGTFWFFTRIVELR</sequence>
<dbReference type="EMBL" id="BARS01051493">
    <property type="protein sequence ID" value="GAG45934.1"/>
    <property type="molecule type" value="Genomic_DNA"/>
</dbReference>
<dbReference type="GO" id="GO:0006488">
    <property type="term" value="P:dolichol-linked oligosaccharide biosynthetic process"/>
    <property type="evidence" value="ECO:0007669"/>
    <property type="project" value="TreeGrafter"/>
</dbReference>
<dbReference type="GO" id="GO:0016020">
    <property type="term" value="C:membrane"/>
    <property type="evidence" value="ECO:0007669"/>
    <property type="project" value="GOC"/>
</dbReference>
<reference evidence="6" key="1">
    <citation type="journal article" date="2014" name="Front. Microbiol.">
        <title>High frequency of phylogenetically diverse reductive dehalogenase-homologous genes in deep subseafloor sedimentary metagenomes.</title>
        <authorList>
            <person name="Kawai M."/>
            <person name="Futagami T."/>
            <person name="Toyoda A."/>
            <person name="Takaki Y."/>
            <person name="Nishi S."/>
            <person name="Hori S."/>
            <person name="Arai W."/>
            <person name="Tsubouchi T."/>
            <person name="Morono Y."/>
            <person name="Uchiyama I."/>
            <person name="Ito T."/>
            <person name="Fujiyama A."/>
            <person name="Inagaki F."/>
            <person name="Takami H."/>
        </authorList>
    </citation>
    <scope>NUCLEOTIDE SEQUENCE</scope>
    <source>
        <strain evidence="6">Expedition CK06-06</strain>
    </source>
</reference>
<evidence type="ECO:0000256" key="1">
    <source>
        <dbReference type="ARBA" id="ARBA00006739"/>
    </source>
</evidence>
<evidence type="ECO:0000256" key="2">
    <source>
        <dbReference type="ARBA" id="ARBA00022676"/>
    </source>
</evidence>
<dbReference type="Pfam" id="PF00535">
    <property type="entry name" value="Glycos_transf_2"/>
    <property type="match status" value="1"/>
</dbReference>
<evidence type="ECO:0000256" key="3">
    <source>
        <dbReference type="ARBA" id="ARBA00022679"/>
    </source>
</evidence>
<keyword evidence="4" id="KW-0812">Transmembrane</keyword>
<organism evidence="6">
    <name type="scientific">marine sediment metagenome</name>
    <dbReference type="NCBI Taxonomy" id="412755"/>
    <lineage>
        <taxon>unclassified sequences</taxon>
        <taxon>metagenomes</taxon>
        <taxon>ecological metagenomes</taxon>
    </lineage>
</organism>
<dbReference type="GO" id="GO:0006506">
    <property type="term" value="P:GPI anchor biosynthetic process"/>
    <property type="evidence" value="ECO:0007669"/>
    <property type="project" value="TreeGrafter"/>
</dbReference>
<feature type="non-terminal residue" evidence="6">
    <location>
        <position position="1"/>
    </location>
</feature>
<feature type="domain" description="Glycosyltransferase 2-like" evidence="5">
    <location>
        <begin position="5"/>
        <end position="106"/>
    </location>
</feature>
<evidence type="ECO:0000313" key="6">
    <source>
        <dbReference type="EMBL" id="GAG45934.1"/>
    </source>
</evidence>
<keyword evidence="3" id="KW-0808">Transferase</keyword>
<dbReference type="PANTHER" id="PTHR43398:SF1">
    <property type="entry name" value="DOLICHOL-PHOSPHATE MANNOSYLTRANSFERASE SUBUNIT 1"/>
    <property type="match status" value="1"/>
</dbReference>
<dbReference type="GO" id="GO:0035269">
    <property type="term" value="P:protein O-linked glycosylation via mannose"/>
    <property type="evidence" value="ECO:0007669"/>
    <property type="project" value="TreeGrafter"/>
</dbReference>
<dbReference type="GO" id="GO:0004582">
    <property type="term" value="F:dolichyl-phosphate beta-D-mannosyltransferase activity"/>
    <property type="evidence" value="ECO:0007669"/>
    <property type="project" value="InterPro"/>
</dbReference>
<comment type="similarity">
    <text evidence="1">Belongs to the glycosyltransferase 2 family.</text>
</comment>